<reference evidence="2" key="1">
    <citation type="submission" date="2015-04" db="EMBL/GenBank/DDBJ databases">
        <title>Physiological reanalysis, assessment of diazotrophy, and genome sequences of multiple isolates of Streptomyces thermoautotrophicus.</title>
        <authorList>
            <person name="MacKellar D.C."/>
            <person name="Lieber L."/>
            <person name="Norman J."/>
            <person name="Bolger A."/>
            <person name="Tobin C."/>
            <person name="Murray J.W."/>
            <person name="Chang R."/>
            <person name="Ford T."/>
            <person name="Nguyen P.Q."/>
            <person name="Woodward J."/>
            <person name="Permingeat H."/>
            <person name="Joshi N.S."/>
            <person name="Silver P.A."/>
            <person name="Usadel B."/>
            <person name="Rutherford A.W."/>
            <person name="Friesen M."/>
            <person name="Prell J."/>
        </authorList>
    </citation>
    <scope>NUCLEOTIDE SEQUENCE [LARGE SCALE GENOMIC DNA]</scope>
    <source>
        <strain evidence="2">H1</strain>
    </source>
</reference>
<keyword evidence="2" id="KW-1185">Reference proteome</keyword>
<dbReference type="AlphaFoldDB" id="A0A132MU25"/>
<name>A0A132MU25_9ACTN</name>
<gene>
    <name evidence="1" type="ORF">LI90_2371</name>
</gene>
<organism evidence="1 2">
    <name type="scientific">Carbonactinospora thermoautotrophica</name>
    <dbReference type="NCBI Taxonomy" id="1469144"/>
    <lineage>
        <taxon>Bacteria</taxon>
        <taxon>Bacillati</taxon>
        <taxon>Actinomycetota</taxon>
        <taxon>Actinomycetes</taxon>
        <taxon>Kitasatosporales</taxon>
        <taxon>Carbonactinosporaceae</taxon>
        <taxon>Carbonactinospora</taxon>
    </lineage>
</organism>
<protein>
    <submittedName>
        <fullName evidence="1">Uncharacterized protein</fullName>
    </submittedName>
</protein>
<dbReference type="STRING" id="1469144.LI90_2371"/>
<dbReference type="PATRIC" id="fig|1469144.10.peg.2572"/>
<evidence type="ECO:0000313" key="2">
    <source>
        <dbReference type="Proteomes" id="UP000070188"/>
    </source>
</evidence>
<evidence type="ECO:0000313" key="1">
    <source>
        <dbReference type="EMBL" id="KWX01343.1"/>
    </source>
</evidence>
<sequence>MSPARHNVASAEGRTSHAGTWLVLRLAGAARMTGSLIEQRLRNTLSAEAEPAVLAP</sequence>
<dbReference type="EMBL" id="LAXD01000001">
    <property type="protein sequence ID" value="KWX01343.1"/>
    <property type="molecule type" value="Genomic_DNA"/>
</dbReference>
<accession>A0A132MU25</accession>
<dbReference type="Proteomes" id="UP000070188">
    <property type="component" value="Unassembled WGS sequence"/>
</dbReference>
<proteinExistence type="predicted"/>
<comment type="caution">
    <text evidence="1">The sequence shown here is derived from an EMBL/GenBank/DDBJ whole genome shotgun (WGS) entry which is preliminary data.</text>
</comment>